<dbReference type="Proteomes" id="UP000229784">
    <property type="component" value="Unassembled WGS sequence"/>
</dbReference>
<dbReference type="InterPro" id="IPR043734">
    <property type="entry name" value="DUF5678"/>
</dbReference>
<comment type="caution">
    <text evidence="2">The sequence shown here is derived from an EMBL/GenBank/DDBJ whole genome shotgun (WGS) entry which is preliminary data.</text>
</comment>
<dbReference type="AlphaFoldDB" id="A0A2M6XU85"/>
<name>A0A2M6XU85_9BACT</name>
<evidence type="ECO:0000259" key="1">
    <source>
        <dbReference type="Pfam" id="PF18929"/>
    </source>
</evidence>
<accession>A0A2M6XU85</accession>
<feature type="domain" description="DUF5678" evidence="1">
    <location>
        <begin position="11"/>
        <end position="46"/>
    </location>
</feature>
<reference evidence="3" key="1">
    <citation type="submission" date="2017-09" db="EMBL/GenBank/DDBJ databases">
        <title>Depth-based differentiation of microbial function through sediment-hosted aquifers and enrichment of novel symbionts in the deep terrestrial subsurface.</title>
        <authorList>
            <person name="Probst A.J."/>
            <person name="Ladd B."/>
            <person name="Jarett J.K."/>
            <person name="Geller-Mcgrath D.E."/>
            <person name="Sieber C.M.K."/>
            <person name="Emerson J.B."/>
            <person name="Anantharaman K."/>
            <person name="Thomas B.C."/>
            <person name="Malmstrom R."/>
            <person name="Stieglmeier M."/>
            <person name="Klingl A."/>
            <person name="Woyke T."/>
            <person name="Ryan C.M."/>
            <person name="Banfield J.F."/>
        </authorList>
    </citation>
    <scope>NUCLEOTIDE SEQUENCE [LARGE SCALE GENOMIC DNA]</scope>
</reference>
<dbReference type="EMBL" id="PEXQ01000061">
    <property type="protein sequence ID" value="PIU14733.1"/>
    <property type="molecule type" value="Genomic_DNA"/>
</dbReference>
<proteinExistence type="predicted"/>
<dbReference type="Pfam" id="PF18929">
    <property type="entry name" value="DUF5678"/>
    <property type="match status" value="1"/>
</dbReference>
<gene>
    <name evidence="2" type="ORF">COT20_02530</name>
</gene>
<sequence length="68" mass="7636">MRKDILKINFTKFKGKEIAIVQGKIVASGNSSKAVFAMAKKQFPQLETKDITLLSVPREKVAIYILIK</sequence>
<protein>
    <recommendedName>
        <fullName evidence="1">DUF5678 domain-containing protein</fullName>
    </recommendedName>
</protein>
<evidence type="ECO:0000313" key="2">
    <source>
        <dbReference type="EMBL" id="PIU14733.1"/>
    </source>
</evidence>
<organism evidence="2 3">
    <name type="scientific">bacterium (Candidatus Gribaldobacteria) CG08_land_8_20_14_0_20_39_15</name>
    <dbReference type="NCBI Taxonomy" id="2014273"/>
    <lineage>
        <taxon>Bacteria</taxon>
        <taxon>Candidatus Gribaldobacteria</taxon>
    </lineage>
</organism>
<evidence type="ECO:0000313" key="3">
    <source>
        <dbReference type="Proteomes" id="UP000229784"/>
    </source>
</evidence>